<dbReference type="GO" id="GO:0005829">
    <property type="term" value="C:cytosol"/>
    <property type="evidence" value="ECO:0007669"/>
    <property type="project" value="TreeGrafter"/>
</dbReference>
<comment type="catalytic activity">
    <reaction evidence="6">
        <text>N(6)-[(R)-S(8)-aminomethyldihydrolipoyl]-L-lysyl-[protein] + (6S)-5,6,7,8-tetrahydrofolate = N(6)-[(R)-dihydrolipoyl]-L-lysyl-[protein] + (6R)-5,10-methylene-5,6,7,8-tetrahydrofolate + NH4(+)</text>
        <dbReference type="Rhea" id="RHEA:16945"/>
        <dbReference type="Rhea" id="RHEA-COMP:10475"/>
        <dbReference type="Rhea" id="RHEA-COMP:10492"/>
        <dbReference type="ChEBI" id="CHEBI:15636"/>
        <dbReference type="ChEBI" id="CHEBI:28938"/>
        <dbReference type="ChEBI" id="CHEBI:57453"/>
        <dbReference type="ChEBI" id="CHEBI:83100"/>
        <dbReference type="ChEBI" id="CHEBI:83143"/>
        <dbReference type="EC" id="2.1.2.10"/>
    </reaction>
</comment>
<dbReference type="GO" id="GO:0008483">
    <property type="term" value="F:transaminase activity"/>
    <property type="evidence" value="ECO:0007669"/>
    <property type="project" value="UniProtKB-KW"/>
</dbReference>
<evidence type="ECO:0000256" key="3">
    <source>
        <dbReference type="ARBA" id="ARBA00022576"/>
    </source>
</evidence>
<dbReference type="Pfam" id="PF01571">
    <property type="entry name" value="GCV_T"/>
    <property type="match status" value="1"/>
</dbReference>
<evidence type="ECO:0000256" key="2">
    <source>
        <dbReference type="ARBA" id="ARBA00012616"/>
    </source>
</evidence>
<dbReference type="AlphaFoldDB" id="A0A518BNT3"/>
<dbReference type="InterPro" id="IPR006223">
    <property type="entry name" value="GcvT"/>
</dbReference>
<dbReference type="Pfam" id="PF08669">
    <property type="entry name" value="GCV_T_C"/>
    <property type="match status" value="1"/>
</dbReference>
<dbReference type="InterPro" id="IPR013977">
    <property type="entry name" value="GcvT_C"/>
</dbReference>
<comment type="similarity">
    <text evidence="1">Belongs to the GcvT family.</text>
</comment>
<evidence type="ECO:0000256" key="7">
    <source>
        <dbReference type="PIRSR" id="PIRSR006487-1"/>
    </source>
</evidence>
<evidence type="ECO:0000259" key="9">
    <source>
        <dbReference type="Pfam" id="PF08669"/>
    </source>
</evidence>
<gene>
    <name evidence="10" type="primary">gcvT_2</name>
    <name evidence="10" type="ORF">Pla133_37280</name>
</gene>
<dbReference type="Gene3D" id="3.30.1360.120">
    <property type="entry name" value="Probable tRNA modification gtpase trme, domain 1"/>
    <property type="match status" value="1"/>
</dbReference>
<evidence type="ECO:0000256" key="4">
    <source>
        <dbReference type="ARBA" id="ARBA00022679"/>
    </source>
</evidence>
<organism evidence="10 11">
    <name type="scientific">Engelhardtia mirabilis</name>
    <dbReference type="NCBI Taxonomy" id="2528011"/>
    <lineage>
        <taxon>Bacteria</taxon>
        <taxon>Pseudomonadati</taxon>
        <taxon>Planctomycetota</taxon>
        <taxon>Planctomycetia</taxon>
        <taxon>Planctomycetia incertae sedis</taxon>
        <taxon>Engelhardtia</taxon>
    </lineage>
</organism>
<evidence type="ECO:0000313" key="10">
    <source>
        <dbReference type="EMBL" id="QDU68627.1"/>
    </source>
</evidence>
<dbReference type="KEGG" id="pbap:Pla133_37280"/>
<dbReference type="SUPFAM" id="SSF103025">
    <property type="entry name" value="Folate-binding domain"/>
    <property type="match status" value="1"/>
</dbReference>
<reference evidence="10 11" key="1">
    <citation type="submission" date="2019-02" db="EMBL/GenBank/DDBJ databases">
        <title>Deep-cultivation of Planctomycetes and their phenomic and genomic characterization uncovers novel biology.</title>
        <authorList>
            <person name="Wiegand S."/>
            <person name="Jogler M."/>
            <person name="Boedeker C."/>
            <person name="Pinto D."/>
            <person name="Vollmers J."/>
            <person name="Rivas-Marin E."/>
            <person name="Kohn T."/>
            <person name="Peeters S.H."/>
            <person name="Heuer A."/>
            <person name="Rast P."/>
            <person name="Oberbeckmann S."/>
            <person name="Bunk B."/>
            <person name="Jeske O."/>
            <person name="Meyerdierks A."/>
            <person name="Storesund J.E."/>
            <person name="Kallscheuer N."/>
            <person name="Luecker S."/>
            <person name="Lage O.M."/>
            <person name="Pohl T."/>
            <person name="Merkel B.J."/>
            <person name="Hornburger P."/>
            <person name="Mueller R.-W."/>
            <person name="Bruemmer F."/>
            <person name="Labrenz M."/>
            <person name="Spormann A.M."/>
            <person name="Op den Camp H."/>
            <person name="Overmann J."/>
            <person name="Amann R."/>
            <person name="Jetten M.S.M."/>
            <person name="Mascher T."/>
            <person name="Medema M.H."/>
            <person name="Devos D.P."/>
            <person name="Kaster A.-K."/>
            <person name="Ovreas L."/>
            <person name="Rohde M."/>
            <person name="Galperin M.Y."/>
            <person name="Jogler C."/>
        </authorList>
    </citation>
    <scope>NUCLEOTIDE SEQUENCE [LARGE SCALE GENOMIC DNA]</scope>
    <source>
        <strain evidence="10 11">Pla133</strain>
    </source>
</reference>
<keyword evidence="4 10" id="KW-0808">Transferase</keyword>
<evidence type="ECO:0000256" key="5">
    <source>
        <dbReference type="ARBA" id="ARBA00031395"/>
    </source>
</evidence>
<dbReference type="EC" id="2.1.2.10" evidence="2"/>
<evidence type="ECO:0000313" key="11">
    <source>
        <dbReference type="Proteomes" id="UP000316921"/>
    </source>
</evidence>
<feature type="binding site" evidence="7">
    <location>
        <position position="196"/>
    </location>
    <ligand>
        <name>substrate</name>
    </ligand>
</feature>
<evidence type="ECO:0000256" key="1">
    <source>
        <dbReference type="ARBA" id="ARBA00008609"/>
    </source>
</evidence>
<dbReference type="NCBIfam" id="NF001567">
    <property type="entry name" value="PRK00389.1"/>
    <property type="match status" value="1"/>
</dbReference>
<dbReference type="GO" id="GO:0006546">
    <property type="term" value="P:glycine catabolic process"/>
    <property type="evidence" value="ECO:0007669"/>
    <property type="project" value="InterPro"/>
</dbReference>
<dbReference type="PANTHER" id="PTHR43757">
    <property type="entry name" value="AMINOMETHYLTRANSFERASE"/>
    <property type="match status" value="1"/>
</dbReference>
<protein>
    <recommendedName>
        <fullName evidence="2">aminomethyltransferase</fullName>
        <ecNumber evidence="2">2.1.2.10</ecNumber>
    </recommendedName>
    <alternativeName>
        <fullName evidence="5">Glycine cleavage system T protein</fullName>
    </alternativeName>
</protein>
<feature type="domain" description="GCVT N-terminal" evidence="8">
    <location>
        <begin position="6"/>
        <end position="263"/>
    </location>
</feature>
<proteinExistence type="inferred from homology"/>
<dbReference type="InterPro" id="IPR006222">
    <property type="entry name" value="GCVT_N"/>
</dbReference>
<dbReference type="PANTHER" id="PTHR43757:SF2">
    <property type="entry name" value="AMINOMETHYLTRANSFERASE, MITOCHONDRIAL"/>
    <property type="match status" value="1"/>
</dbReference>
<evidence type="ECO:0000259" key="8">
    <source>
        <dbReference type="Pfam" id="PF01571"/>
    </source>
</evidence>
<evidence type="ECO:0000256" key="6">
    <source>
        <dbReference type="ARBA" id="ARBA00047665"/>
    </source>
</evidence>
<accession>A0A518BNT3</accession>
<dbReference type="InterPro" id="IPR027266">
    <property type="entry name" value="TrmE/GcvT-like"/>
</dbReference>
<dbReference type="SUPFAM" id="SSF101790">
    <property type="entry name" value="Aminomethyltransferase beta-barrel domain"/>
    <property type="match status" value="1"/>
</dbReference>
<dbReference type="InterPro" id="IPR029043">
    <property type="entry name" value="GcvT/YgfZ_C"/>
</dbReference>
<dbReference type="PIRSF" id="PIRSF006487">
    <property type="entry name" value="GcvT"/>
    <property type="match status" value="1"/>
</dbReference>
<dbReference type="NCBIfam" id="TIGR00528">
    <property type="entry name" value="gcvT"/>
    <property type="match status" value="1"/>
</dbReference>
<dbReference type="GO" id="GO:0004047">
    <property type="term" value="F:aminomethyltransferase activity"/>
    <property type="evidence" value="ECO:0007669"/>
    <property type="project" value="UniProtKB-EC"/>
</dbReference>
<feature type="domain" description="Aminomethyltransferase C-terminal" evidence="9">
    <location>
        <begin position="283"/>
        <end position="360"/>
    </location>
</feature>
<keyword evidence="3" id="KW-0032">Aminotransferase</keyword>
<name>A0A518BNT3_9BACT</name>
<dbReference type="GO" id="GO:0005960">
    <property type="term" value="C:glycine cleavage complex"/>
    <property type="evidence" value="ECO:0007669"/>
    <property type="project" value="InterPro"/>
</dbReference>
<sequence length="365" mass="40046">MQQTAIHDRHVALGARMTDFGGWRMPLQYGPILEEVKTVRSTGGLFDLGHMGRVRVEGPQAVEFLDRVCTARVERIPEGSIRYSLFCTESGDPLDDLLVYRDTDHVYLVVNASNTATDLAWMRQHLEGFDAQIIDETPTTEMLALQGQISQEVLQPLVEDCDLASIGYYKFGYGTVLGQEHTRISRTGYTGEDGFELYLPPELAPTVWDRLLEQGAERGLAPIGLGARDTLRLEAGMALYGHEIAEGLNPIEAGLSFGVSLHKSKSGTLGFDALTAIKAAPTRRLVGITTDGPRVPRQGYKLFDGDDEIGFVCSGGVSPTIDSNIGSAYVALGHDEVGRTLDLDVRGKRQACRVQELPFFSRTRK</sequence>
<dbReference type="EMBL" id="CP036287">
    <property type="protein sequence ID" value="QDU68627.1"/>
    <property type="molecule type" value="Genomic_DNA"/>
</dbReference>
<keyword evidence="11" id="KW-1185">Reference proteome</keyword>
<dbReference type="InterPro" id="IPR028896">
    <property type="entry name" value="GcvT/YgfZ/DmdA"/>
</dbReference>
<dbReference type="Proteomes" id="UP000316921">
    <property type="component" value="Chromosome"/>
</dbReference>
<dbReference type="RefSeq" id="WP_419191693.1">
    <property type="nucleotide sequence ID" value="NZ_CP036287.1"/>
</dbReference>